<evidence type="ECO:0000313" key="1">
    <source>
        <dbReference type="EMBL" id="OFJ48202.1"/>
    </source>
</evidence>
<comment type="caution">
    <text evidence="1">The sequence shown here is derived from an EMBL/GenBank/DDBJ whole genome shotgun (WGS) entry which is preliminary data.</text>
</comment>
<reference evidence="1 2" key="1">
    <citation type="submission" date="2016-10" db="EMBL/GenBank/DDBJ databases">
        <title>Updated version of Genome Assembly of Janthinobacterium lividum ERGS5:01.</title>
        <authorList>
            <person name="Kumar R."/>
            <person name="Acharya V."/>
            <person name="Singh D."/>
        </authorList>
    </citation>
    <scope>NUCLEOTIDE SEQUENCE [LARGE SCALE GENOMIC DNA]</scope>
    <source>
        <strain evidence="1 2">ERGS5:01</strain>
    </source>
</reference>
<proteinExistence type="predicted"/>
<sequence>MLKIAQNIITINVSADDDNVLNGHIEPLFSYYLHNSPSHEQEKILDSFEKSKSLRLRMIVAEFHMLKNHILKGLYMMAKILDEVDTDHTISDSICMWITQKGTLEINNSFLHDAAQEREKGNISYAKTLEWICGNFIR</sequence>
<accession>A0A1E8PPI5</accession>
<dbReference type="EMBL" id="MAQB02000001">
    <property type="protein sequence ID" value="OFJ48202.1"/>
    <property type="molecule type" value="Genomic_DNA"/>
</dbReference>
<gene>
    <name evidence="1" type="ORF">BA896_003600</name>
</gene>
<dbReference type="Proteomes" id="UP000092634">
    <property type="component" value="Unassembled WGS sequence"/>
</dbReference>
<dbReference type="AlphaFoldDB" id="A0A1E8PPI5"/>
<organism evidence="1 2">
    <name type="scientific">Janthinobacterium lividum</name>
    <dbReference type="NCBI Taxonomy" id="29581"/>
    <lineage>
        <taxon>Bacteria</taxon>
        <taxon>Pseudomonadati</taxon>
        <taxon>Pseudomonadota</taxon>
        <taxon>Betaproteobacteria</taxon>
        <taxon>Burkholderiales</taxon>
        <taxon>Oxalobacteraceae</taxon>
        <taxon>Janthinobacterium</taxon>
    </lineage>
</organism>
<evidence type="ECO:0000313" key="2">
    <source>
        <dbReference type="Proteomes" id="UP000092634"/>
    </source>
</evidence>
<protein>
    <submittedName>
        <fullName evidence="1">Uncharacterized protein</fullName>
    </submittedName>
</protein>
<name>A0A1E8PPI5_9BURK</name>